<evidence type="ECO:0000256" key="1">
    <source>
        <dbReference type="ARBA" id="ARBA00022741"/>
    </source>
</evidence>
<name>A0A4Q9VVH6_9HYPH</name>
<sequence length="240" mass="25707">MVPLRFLDGGEAMLVVEFGDTIDAGLNERVQALDVALQAAAVPGVIESVPTFRSLAVHYEPLEIPRDTLVARILDLETRAEVTPRPLRTWVLPACYEAPHAEDLAEAADRLALTPARLVALHVAARFRVHMYGFAPGFAYLGGLPDELGLPRRDRPRAPHPANAIMIAGGMAAVASVPMPTGWWVIGRSAERMFALGREPAFLVAAGDTLRFEAVDAATFAALEARVAAGEVVARSEATP</sequence>
<dbReference type="SUPFAM" id="SSF160467">
    <property type="entry name" value="PH0987 N-terminal domain-like"/>
    <property type="match status" value="1"/>
</dbReference>
<evidence type="ECO:0000259" key="4">
    <source>
        <dbReference type="SMART" id="SM00796"/>
    </source>
</evidence>
<dbReference type="Proteomes" id="UP000292781">
    <property type="component" value="Unassembled WGS sequence"/>
</dbReference>
<dbReference type="Pfam" id="PF02682">
    <property type="entry name" value="CT_C_D"/>
    <property type="match status" value="1"/>
</dbReference>
<organism evidence="5 6">
    <name type="scientific">Siculibacillus lacustris</name>
    <dbReference type="NCBI Taxonomy" id="1549641"/>
    <lineage>
        <taxon>Bacteria</taxon>
        <taxon>Pseudomonadati</taxon>
        <taxon>Pseudomonadota</taxon>
        <taxon>Alphaproteobacteria</taxon>
        <taxon>Hyphomicrobiales</taxon>
        <taxon>Ancalomicrobiaceae</taxon>
        <taxon>Siculibacillus</taxon>
    </lineage>
</organism>
<evidence type="ECO:0000256" key="2">
    <source>
        <dbReference type="ARBA" id="ARBA00022801"/>
    </source>
</evidence>
<dbReference type="EMBL" id="SJFN01000004">
    <property type="protein sequence ID" value="TBW40269.1"/>
    <property type="molecule type" value="Genomic_DNA"/>
</dbReference>
<dbReference type="OrthoDB" id="9778567at2"/>
<dbReference type="SMART" id="SM00796">
    <property type="entry name" value="AHS1"/>
    <property type="match status" value="1"/>
</dbReference>
<dbReference type="SUPFAM" id="SSF50891">
    <property type="entry name" value="Cyclophilin-like"/>
    <property type="match status" value="1"/>
</dbReference>
<keyword evidence="1" id="KW-0547">Nucleotide-binding</keyword>
<gene>
    <name evidence="5" type="ORF">EYW49_03560</name>
</gene>
<dbReference type="InterPro" id="IPR029000">
    <property type="entry name" value="Cyclophilin-like_dom_sf"/>
</dbReference>
<protein>
    <submittedName>
        <fullName evidence="5">Allophanate hydrolase subunit 1</fullName>
    </submittedName>
</protein>
<dbReference type="InterPro" id="IPR010016">
    <property type="entry name" value="PxpB"/>
</dbReference>
<dbReference type="GO" id="GO:0005524">
    <property type="term" value="F:ATP binding"/>
    <property type="evidence" value="ECO:0007669"/>
    <property type="project" value="UniProtKB-KW"/>
</dbReference>
<dbReference type="PANTHER" id="PTHR34698:SF2">
    <property type="entry name" value="5-OXOPROLINASE SUBUNIT B"/>
    <property type="match status" value="1"/>
</dbReference>
<evidence type="ECO:0000313" key="6">
    <source>
        <dbReference type="Proteomes" id="UP000292781"/>
    </source>
</evidence>
<keyword evidence="3" id="KW-0067">ATP-binding</keyword>
<reference evidence="5 6" key="1">
    <citation type="submission" date="2019-02" db="EMBL/GenBank/DDBJ databases">
        <title>Siculibacillus lacustris gen. nov., sp. nov., a new rosette-forming bacterium isolated from a freshwater crater lake (Lake St. Ana, Romania).</title>
        <authorList>
            <person name="Felfoldi T."/>
            <person name="Marton Z."/>
            <person name="Szabo A."/>
            <person name="Mentes A."/>
            <person name="Boka K."/>
            <person name="Marialigeti K."/>
            <person name="Mathe I."/>
            <person name="Koncz M."/>
            <person name="Schumann P."/>
            <person name="Toth E."/>
        </authorList>
    </citation>
    <scope>NUCLEOTIDE SEQUENCE [LARGE SCALE GENOMIC DNA]</scope>
    <source>
        <strain evidence="5 6">SA-279</strain>
    </source>
</reference>
<dbReference type="AlphaFoldDB" id="A0A4Q9VVH6"/>
<evidence type="ECO:0000256" key="3">
    <source>
        <dbReference type="ARBA" id="ARBA00022840"/>
    </source>
</evidence>
<evidence type="ECO:0000313" key="5">
    <source>
        <dbReference type="EMBL" id="TBW40269.1"/>
    </source>
</evidence>
<accession>A0A4Q9VVH6</accession>
<comment type="caution">
    <text evidence="5">The sequence shown here is derived from an EMBL/GenBank/DDBJ whole genome shotgun (WGS) entry which is preliminary data.</text>
</comment>
<keyword evidence="6" id="KW-1185">Reference proteome</keyword>
<dbReference type="Gene3D" id="2.40.100.10">
    <property type="entry name" value="Cyclophilin-like"/>
    <property type="match status" value="1"/>
</dbReference>
<keyword evidence="2 5" id="KW-0378">Hydrolase</keyword>
<dbReference type="Gene3D" id="3.30.1360.40">
    <property type="match status" value="1"/>
</dbReference>
<dbReference type="InterPro" id="IPR003833">
    <property type="entry name" value="CT_C_D"/>
</dbReference>
<proteinExistence type="predicted"/>
<feature type="domain" description="Carboxyltransferase" evidence="4">
    <location>
        <begin position="4"/>
        <end position="204"/>
    </location>
</feature>
<dbReference type="GO" id="GO:0016787">
    <property type="term" value="F:hydrolase activity"/>
    <property type="evidence" value="ECO:0007669"/>
    <property type="project" value="UniProtKB-KW"/>
</dbReference>
<dbReference type="PANTHER" id="PTHR34698">
    <property type="entry name" value="5-OXOPROLINASE SUBUNIT B"/>
    <property type="match status" value="1"/>
</dbReference>
<dbReference type="RefSeq" id="WP_131306268.1">
    <property type="nucleotide sequence ID" value="NZ_SJFN01000004.1"/>
</dbReference>